<feature type="chain" id="PRO_5037753269" description="Sulfur globule protein CV1" evidence="1">
    <location>
        <begin position="25"/>
        <end position="101"/>
    </location>
</feature>
<dbReference type="EMBL" id="JAESVB010000004">
    <property type="protein sequence ID" value="MCB8875922.1"/>
    <property type="molecule type" value="Genomic_DNA"/>
</dbReference>
<name>A0A963YSW9_9PROT</name>
<comment type="caution">
    <text evidence="2">The sequence shown here is derived from an EMBL/GenBank/DDBJ whole genome shotgun (WGS) entry which is preliminary data.</text>
</comment>
<keyword evidence="1" id="KW-0732">Signal</keyword>
<dbReference type="Proteomes" id="UP000708298">
    <property type="component" value="Unassembled WGS sequence"/>
</dbReference>
<reference evidence="2" key="1">
    <citation type="journal article" date="2021" name="Microorganisms">
        <title>Acidisoma silvae sp. nov. and Acidisomacellulosilytica sp. nov., Two Acidophilic Bacteria Isolated from Decaying Wood, Hydrolyzing Cellulose and Producing Poly-3-hydroxybutyrate.</title>
        <authorList>
            <person name="Mieszkin S."/>
            <person name="Pouder E."/>
            <person name="Uroz S."/>
            <person name="Simon-Colin C."/>
            <person name="Alain K."/>
        </authorList>
    </citation>
    <scope>NUCLEOTIDE SEQUENCE</scope>
    <source>
        <strain evidence="2">HW T2.11</strain>
    </source>
</reference>
<dbReference type="RefSeq" id="WP_227321565.1">
    <property type="nucleotide sequence ID" value="NZ_JAESVB010000004.1"/>
</dbReference>
<sequence length="101" mass="11665">MRLFLSTLAAGAFSLALPMVAAHAAPMGGMDRHAAPALVQQADWNGYHQEWRHDDRHEWRGDYEHHWHRHWDRPPPPPYGYYAPPPPPPPQGYVYGYSYGY</sequence>
<evidence type="ECO:0000313" key="3">
    <source>
        <dbReference type="Proteomes" id="UP000708298"/>
    </source>
</evidence>
<accession>A0A963YSW9</accession>
<proteinExistence type="predicted"/>
<gene>
    <name evidence="2" type="ORF">ASILVAE211_12080</name>
</gene>
<evidence type="ECO:0008006" key="4">
    <source>
        <dbReference type="Google" id="ProtNLM"/>
    </source>
</evidence>
<keyword evidence="3" id="KW-1185">Reference proteome</keyword>
<evidence type="ECO:0000313" key="2">
    <source>
        <dbReference type="EMBL" id="MCB8875922.1"/>
    </source>
</evidence>
<evidence type="ECO:0000256" key="1">
    <source>
        <dbReference type="SAM" id="SignalP"/>
    </source>
</evidence>
<protein>
    <recommendedName>
        <fullName evidence="4">Sulfur globule protein CV1</fullName>
    </recommendedName>
</protein>
<feature type="signal peptide" evidence="1">
    <location>
        <begin position="1"/>
        <end position="24"/>
    </location>
</feature>
<organism evidence="2 3">
    <name type="scientific">Acidisoma silvae</name>
    <dbReference type="NCBI Taxonomy" id="2802396"/>
    <lineage>
        <taxon>Bacteria</taxon>
        <taxon>Pseudomonadati</taxon>
        <taxon>Pseudomonadota</taxon>
        <taxon>Alphaproteobacteria</taxon>
        <taxon>Acetobacterales</taxon>
        <taxon>Acidocellaceae</taxon>
        <taxon>Acidisoma</taxon>
    </lineage>
</organism>
<dbReference type="AlphaFoldDB" id="A0A963YSW9"/>
<reference evidence="2" key="2">
    <citation type="submission" date="2021-01" db="EMBL/GenBank/DDBJ databases">
        <authorList>
            <person name="Mieszkin S."/>
            <person name="Pouder E."/>
            <person name="Alain K."/>
        </authorList>
    </citation>
    <scope>NUCLEOTIDE SEQUENCE</scope>
    <source>
        <strain evidence="2">HW T2.11</strain>
    </source>
</reference>